<dbReference type="Proteomes" id="UP000237105">
    <property type="component" value="Unassembled WGS sequence"/>
</dbReference>
<dbReference type="AlphaFoldDB" id="A0A2P5AFW4"/>
<evidence type="ECO:0000313" key="2">
    <source>
        <dbReference type="Proteomes" id="UP000237105"/>
    </source>
</evidence>
<dbReference type="STRING" id="3476.A0A2P5AFW4"/>
<name>A0A2P5AFW4_PARAD</name>
<protein>
    <submittedName>
        <fullName evidence="1">Uncharacterized protein</fullName>
    </submittedName>
</protein>
<dbReference type="EMBL" id="JXTB01000613">
    <property type="protein sequence ID" value="PON35423.1"/>
    <property type="molecule type" value="Genomic_DNA"/>
</dbReference>
<reference evidence="2" key="1">
    <citation type="submission" date="2016-06" db="EMBL/GenBank/DDBJ databases">
        <title>Parallel loss of symbiosis genes in relatives of nitrogen-fixing non-legume Parasponia.</title>
        <authorList>
            <person name="Van Velzen R."/>
            <person name="Holmer R."/>
            <person name="Bu F."/>
            <person name="Rutten L."/>
            <person name="Van Zeijl A."/>
            <person name="Liu W."/>
            <person name="Santuari L."/>
            <person name="Cao Q."/>
            <person name="Sharma T."/>
            <person name="Shen D."/>
            <person name="Roswanjaya Y."/>
            <person name="Wardhani T."/>
            <person name="Kalhor M.S."/>
            <person name="Jansen J."/>
            <person name="Van den Hoogen J."/>
            <person name="Gungor B."/>
            <person name="Hartog M."/>
            <person name="Hontelez J."/>
            <person name="Verver J."/>
            <person name="Yang W.-C."/>
            <person name="Schijlen E."/>
            <person name="Repin R."/>
            <person name="Schilthuizen M."/>
            <person name="Schranz E."/>
            <person name="Heidstra R."/>
            <person name="Miyata K."/>
            <person name="Fedorova E."/>
            <person name="Kohlen W."/>
            <person name="Bisseling T."/>
            <person name="Smit S."/>
            <person name="Geurts R."/>
        </authorList>
    </citation>
    <scope>NUCLEOTIDE SEQUENCE [LARGE SCALE GENOMIC DNA]</scope>
    <source>
        <strain evidence="2">cv. WU1-14</strain>
    </source>
</reference>
<dbReference type="OrthoDB" id="1696067at2759"/>
<sequence length="240" mass="27699">MRLLKLKLFRTSLRTWNREVSGDLSSKVNRATNRVTEILNKLQANSFSEEIFREEADTLAALDNVLTLKDSFMRNKCRIKWLKEEDLNTSFYHATLKRRKANKTLSSLVINDEIVTDPIRIAAHAINYCASLFSELLHYSSNLSIIREHVPCLVTSLENIIFLHLLLEQEIRNTIFDMDLSSMPGSDGCTRKFFRSYWSIVGDDFVSAVQEFFCTGKMFLDVNSNFIVLIPKVNEANKME</sequence>
<keyword evidence="2" id="KW-1185">Reference proteome</keyword>
<evidence type="ECO:0000313" key="1">
    <source>
        <dbReference type="EMBL" id="PON35423.1"/>
    </source>
</evidence>
<accession>A0A2P5AFW4</accession>
<organism evidence="1 2">
    <name type="scientific">Parasponia andersonii</name>
    <name type="common">Sponia andersonii</name>
    <dbReference type="NCBI Taxonomy" id="3476"/>
    <lineage>
        <taxon>Eukaryota</taxon>
        <taxon>Viridiplantae</taxon>
        <taxon>Streptophyta</taxon>
        <taxon>Embryophyta</taxon>
        <taxon>Tracheophyta</taxon>
        <taxon>Spermatophyta</taxon>
        <taxon>Magnoliopsida</taxon>
        <taxon>eudicotyledons</taxon>
        <taxon>Gunneridae</taxon>
        <taxon>Pentapetalae</taxon>
        <taxon>rosids</taxon>
        <taxon>fabids</taxon>
        <taxon>Rosales</taxon>
        <taxon>Cannabaceae</taxon>
        <taxon>Parasponia</taxon>
    </lineage>
</organism>
<gene>
    <name evidence="1" type="ORF">PanWU01x14_336590</name>
</gene>
<proteinExistence type="predicted"/>
<comment type="caution">
    <text evidence="1">The sequence shown here is derived from an EMBL/GenBank/DDBJ whole genome shotgun (WGS) entry which is preliminary data.</text>
</comment>